<dbReference type="KEGG" id="cdet:87948183"/>
<reference evidence="3" key="1">
    <citation type="journal article" date="2023" name="bioRxiv">
        <title>Complete genome of the Medicago anthracnose fungus, Colletotrichum destructivum, reveals a mini-chromosome-like region within a core chromosome.</title>
        <authorList>
            <person name="Lapalu N."/>
            <person name="Simon A."/>
            <person name="Lu A."/>
            <person name="Plaumann P.-L."/>
            <person name="Amselem J."/>
            <person name="Pigne S."/>
            <person name="Auger A."/>
            <person name="Koch C."/>
            <person name="Dallery J.-F."/>
            <person name="O'Connell R.J."/>
        </authorList>
    </citation>
    <scope>NUCLEOTIDE SEQUENCE [LARGE SCALE GENOMIC DNA]</scope>
    <source>
        <strain evidence="3">CBS 520.97</strain>
    </source>
</reference>
<feature type="region of interest" description="Disordered" evidence="1">
    <location>
        <begin position="147"/>
        <end position="182"/>
    </location>
</feature>
<accession>A0AAX4ITU4</accession>
<evidence type="ECO:0000313" key="2">
    <source>
        <dbReference type="EMBL" id="WQF86669.1"/>
    </source>
</evidence>
<feature type="compositionally biased region" description="Basic and acidic residues" evidence="1">
    <location>
        <begin position="147"/>
        <end position="156"/>
    </location>
</feature>
<sequence>MARAKGKSKRRAKEKGKKKASEKNCKASSAAYHPATVSAGLGRVSPCDPMRCSKCRKVRTRLWNTRYQANDPYNFKINGLQTWASCNHCVWRQSTLSAEDWVELHTPWLFDSYCPCHWFEFDDHDYGYCPTTKRMFGSRKRREEVEAAVAKEKKEGAEEDSAAAASDEEEGEEMDIDVEAED</sequence>
<name>A0AAX4ITU4_9PEZI</name>
<dbReference type="EMBL" id="CP137311">
    <property type="protein sequence ID" value="WQF86669.1"/>
    <property type="molecule type" value="Genomic_DNA"/>
</dbReference>
<dbReference type="Proteomes" id="UP001322277">
    <property type="component" value="Chromosome 7"/>
</dbReference>
<feature type="compositionally biased region" description="Acidic residues" evidence="1">
    <location>
        <begin position="157"/>
        <end position="182"/>
    </location>
</feature>
<organism evidence="2 3">
    <name type="scientific">Colletotrichum destructivum</name>
    <dbReference type="NCBI Taxonomy" id="34406"/>
    <lineage>
        <taxon>Eukaryota</taxon>
        <taxon>Fungi</taxon>
        <taxon>Dikarya</taxon>
        <taxon>Ascomycota</taxon>
        <taxon>Pezizomycotina</taxon>
        <taxon>Sordariomycetes</taxon>
        <taxon>Hypocreomycetidae</taxon>
        <taxon>Glomerellales</taxon>
        <taxon>Glomerellaceae</taxon>
        <taxon>Colletotrichum</taxon>
        <taxon>Colletotrichum destructivum species complex</taxon>
    </lineage>
</organism>
<proteinExistence type="predicted"/>
<evidence type="ECO:0000256" key="1">
    <source>
        <dbReference type="SAM" id="MobiDB-lite"/>
    </source>
</evidence>
<gene>
    <name evidence="2" type="ORF">CDEST_11683</name>
</gene>
<keyword evidence="3" id="KW-1185">Reference proteome</keyword>
<protein>
    <submittedName>
        <fullName evidence="2">Uncharacterized protein</fullName>
    </submittedName>
</protein>
<dbReference type="GeneID" id="87948183"/>
<dbReference type="AlphaFoldDB" id="A0AAX4ITU4"/>
<evidence type="ECO:0000313" key="3">
    <source>
        <dbReference type="Proteomes" id="UP001322277"/>
    </source>
</evidence>
<feature type="compositionally biased region" description="Basic residues" evidence="1">
    <location>
        <begin position="1"/>
        <end position="18"/>
    </location>
</feature>
<feature type="region of interest" description="Disordered" evidence="1">
    <location>
        <begin position="1"/>
        <end position="27"/>
    </location>
</feature>
<dbReference type="RefSeq" id="XP_062783890.1">
    <property type="nucleotide sequence ID" value="XM_062927839.1"/>
</dbReference>